<evidence type="ECO:0000313" key="2">
    <source>
        <dbReference type="Proteomes" id="UP000593566"/>
    </source>
</evidence>
<dbReference type="AlphaFoldDB" id="A0A8H6FCQ8"/>
<dbReference type="GeneID" id="59328512"/>
<gene>
    <name evidence="1" type="ORF">HO133_000093</name>
</gene>
<reference evidence="1 2" key="1">
    <citation type="journal article" date="2020" name="Genomics">
        <title>Complete, high-quality genomes from long-read metagenomic sequencing of two wolf lichen thalli reveals enigmatic genome architecture.</title>
        <authorList>
            <person name="McKenzie S.K."/>
            <person name="Walston R.F."/>
            <person name="Allen J.L."/>
        </authorList>
    </citation>
    <scope>NUCLEOTIDE SEQUENCE [LARGE SCALE GENOMIC DNA]</scope>
    <source>
        <strain evidence="1">WasteWater1</strain>
    </source>
</reference>
<sequence>MNPIKFPGSKTIDSFKRELNLLITNIIAKFKDSHKIGDLVVVSREDFLHYLGQQMITETYLPEPDTIDFAAGLGPMFLKLPREIRDITFGRLLASGHTEFLRASKILSKEGASLISKHGIYRTNIAFNSKANCPKLSQPVVDTVQNLHLRVNMRDYPFFGLGTFPVSLETRYSTESMIPLDVLNFSETFGEFEDVTLSIETDWFGGSPFPDRLFEWQMRLMDTARHESFDDARECLEPVLGTASRMRVFRWSSIHTIRVRAR</sequence>
<protein>
    <submittedName>
        <fullName evidence="1">Uncharacterized protein</fullName>
    </submittedName>
</protein>
<name>A0A8H6FCQ8_9LECA</name>
<dbReference type="EMBL" id="JACCJB010000010">
    <property type="protein sequence ID" value="KAF6223251.1"/>
    <property type="molecule type" value="Genomic_DNA"/>
</dbReference>
<evidence type="ECO:0000313" key="1">
    <source>
        <dbReference type="EMBL" id="KAF6223251.1"/>
    </source>
</evidence>
<dbReference type="Proteomes" id="UP000593566">
    <property type="component" value="Unassembled WGS sequence"/>
</dbReference>
<accession>A0A8H6FCQ8</accession>
<organism evidence="1 2">
    <name type="scientific">Letharia lupina</name>
    <dbReference type="NCBI Taxonomy" id="560253"/>
    <lineage>
        <taxon>Eukaryota</taxon>
        <taxon>Fungi</taxon>
        <taxon>Dikarya</taxon>
        <taxon>Ascomycota</taxon>
        <taxon>Pezizomycotina</taxon>
        <taxon>Lecanoromycetes</taxon>
        <taxon>OSLEUM clade</taxon>
        <taxon>Lecanoromycetidae</taxon>
        <taxon>Lecanorales</taxon>
        <taxon>Lecanorineae</taxon>
        <taxon>Parmeliaceae</taxon>
        <taxon>Letharia</taxon>
    </lineage>
</organism>
<proteinExistence type="predicted"/>
<comment type="caution">
    <text evidence="1">The sequence shown here is derived from an EMBL/GenBank/DDBJ whole genome shotgun (WGS) entry which is preliminary data.</text>
</comment>
<dbReference type="RefSeq" id="XP_037152468.1">
    <property type="nucleotide sequence ID" value="XM_037291033.1"/>
</dbReference>
<keyword evidence="2" id="KW-1185">Reference proteome</keyword>